<evidence type="ECO:0000313" key="3">
    <source>
        <dbReference type="Proteomes" id="UP000672097"/>
    </source>
</evidence>
<dbReference type="InterPro" id="IPR029068">
    <property type="entry name" value="Glyas_Bleomycin-R_OHBP_Dase"/>
</dbReference>
<dbReference type="InterPro" id="IPR037523">
    <property type="entry name" value="VOC_core"/>
</dbReference>
<protein>
    <submittedName>
        <fullName evidence="2">VOC family protein</fullName>
    </submittedName>
</protein>
<proteinExistence type="predicted"/>
<name>A0ABS5DZP4_9BURK</name>
<dbReference type="CDD" id="cd06587">
    <property type="entry name" value="VOC"/>
    <property type="match status" value="1"/>
</dbReference>
<dbReference type="EMBL" id="JAGQDG010000005">
    <property type="protein sequence ID" value="MBQ0936623.1"/>
    <property type="molecule type" value="Genomic_DNA"/>
</dbReference>
<feature type="domain" description="VOC" evidence="1">
    <location>
        <begin position="5"/>
        <end position="129"/>
    </location>
</feature>
<dbReference type="Pfam" id="PF13669">
    <property type="entry name" value="Glyoxalase_4"/>
    <property type="match status" value="1"/>
</dbReference>
<dbReference type="SUPFAM" id="SSF54593">
    <property type="entry name" value="Glyoxalase/Bleomycin resistance protein/Dihydroxybiphenyl dioxygenase"/>
    <property type="match status" value="1"/>
</dbReference>
<comment type="caution">
    <text evidence="2">The sequence shown here is derived from an EMBL/GenBank/DDBJ whole genome shotgun (WGS) entry which is preliminary data.</text>
</comment>
<keyword evidence="3" id="KW-1185">Reference proteome</keyword>
<dbReference type="RefSeq" id="WP_210809985.1">
    <property type="nucleotide sequence ID" value="NZ_JAGQDG010000005.1"/>
</dbReference>
<evidence type="ECO:0000259" key="1">
    <source>
        <dbReference type="PROSITE" id="PS51819"/>
    </source>
</evidence>
<reference evidence="2 3" key="1">
    <citation type="submission" date="2021-04" db="EMBL/GenBank/DDBJ databases">
        <title>The genome sequence of type strain Ideonella paludis KCTC 32238.</title>
        <authorList>
            <person name="Liu Y."/>
        </authorList>
    </citation>
    <scope>NUCLEOTIDE SEQUENCE [LARGE SCALE GENOMIC DNA]</scope>
    <source>
        <strain evidence="2 3">KCTC 32238</strain>
    </source>
</reference>
<dbReference type="PROSITE" id="PS51819">
    <property type="entry name" value="VOC"/>
    <property type="match status" value="1"/>
</dbReference>
<organism evidence="2 3">
    <name type="scientific">Ideonella paludis</name>
    <dbReference type="NCBI Taxonomy" id="1233411"/>
    <lineage>
        <taxon>Bacteria</taxon>
        <taxon>Pseudomonadati</taxon>
        <taxon>Pseudomonadota</taxon>
        <taxon>Betaproteobacteria</taxon>
        <taxon>Burkholderiales</taxon>
        <taxon>Sphaerotilaceae</taxon>
        <taxon>Ideonella</taxon>
    </lineage>
</organism>
<accession>A0ABS5DZP4</accession>
<dbReference type="Gene3D" id="3.10.180.10">
    <property type="entry name" value="2,3-Dihydroxybiphenyl 1,2-Dioxygenase, domain 1"/>
    <property type="match status" value="1"/>
</dbReference>
<dbReference type="Proteomes" id="UP000672097">
    <property type="component" value="Unassembled WGS sequence"/>
</dbReference>
<gene>
    <name evidence="2" type="ORF">KAK11_14895</name>
</gene>
<sequence>MSRITLEHVNLTVTDLPATLHFIELALPDWRVRGSGQMDWFGKTIDWCHVGDDHSYLALQSGGETAPIDWQSHHTAVKHIGLVVPDVAQVVERLNAAGYPLDHWGGTGAARRSAYVMAPGALQFEFVQYDSDKIALRNDY</sequence>
<evidence type="ECO:0000313" key="2">
    <source>
        <dbReference type="EMBL" id="MBQ0936623.1"/>
    </source>
</evidence>